<gene>
    <name evidence="11" type="ORF">B0A48_15784</name>
</gene>
<comment type="similarity">
    <text evidence="2 10">Belongs to the mitochondrial carrier (TC 2.A.29) family.</text>
</comment>
<feature type="repeat" description="Solcar" evidence="9">
    <location>
        <begin position="41"/>
        <end position="142"/>
    </location>
</feature>
<evidence type="ECO:0000313" key="11">
    <source>
        <dbReference type="EMBL" id="OQN98523.1"/>
    </source>
</evidence>
<evidence type="ECO:0000256" key="7">
    <source>
        <dbReference type="ARBA" id="ARBA00022989"/>
    </source>
</evidence>
<sequence>MANPERGDFAYNSDLDAFTLYHQQVDSSAPSSSTSSIAPALPALGHAIAGSTATAISKLLIYPLDLVITRLQVQHTLHGPRETPSAARDADAEYSSLADAVHKIYANEGGIAAFYTGCAPDVAKGFADSFLFFLAYTFLRQREQRRHGHVSVPRELGVGVAAGAFAKLITTPLQNVITRQQTAAMFAARSPEEASSKNQTVTAIARQIRSERGLQGFWAGYSASIILTLNPSLTFAVDNLLHRLLLRKSSRDDPSAWVRFLIAAMSKVVATSVTYPVSLAKSRAQVSASTTIVPAEGTEKGGRTNATRTPSTIASRLLSLLSAQHAILVSLRRIYREEGTSGLYAGLEAEVIKGFLSHGLTMAMKDRIHIGVVHLYYILLRLTKRWPEELMQVRENACDAVENVKQGAENVVESIKEQTPSMAQVRTTAVKAVATAKETTQGTVEAVQARTGSARELQNRAACAVEVAKGKASVAFGTATSTAGSVAQTSQQRVGEVVESAGEGISDLGASVAESAKSAK</sequence>
<keyword evidence="12" id="KW-1185">Reference proteome</keyword>
<dbReference type="PANTHER" id="PTHR45939">
    <property type="entry name" value="PEROXISOMAL MEMBRANE PROTEIN PMP34-RELATED"/>
    <property type="match status" value="1"/>
</dbReference>
<evidence type="ECO:0000256" key="1">
    <source>
        <dbReference type="ARBA" id="ARBA00004141"/>
    </source>
</evidence>
<dbReference type="Pfam" id="PF00153">
    <property type="entry name" value="Mito_carr"/>
    <property type="match status" value="3"/>
</dbReference>
<protein>
    <recommendedName>
        <fullName evidence="13">Mitochondrial carrier</fullName>
    </recommendedName>
</protein>
<evidence type="ECO:0000256" key="10">
    <source>
        <dbReference type="RuleBase" id="RU000488"/>
    </source>
</evidence>
<comment type="subcellular location">
    <subcellularLocation>
        <location evidence="1">Membrane</location>
        <topology evidence="1">Multi-pass membrane protein</topology>
    </subcellularLocation>
</comment>
<dbReference type="Gene3D" id="1.50.40.10">
    <property type="entry name" value="Mitochondrial carrier domain"/>
    <property type="match status" value="1"/>
</dbReference>
<dbReference type="InParanoid" id="A0A1V8SHF2"/>
<dbReference type="Proteomes" id="UP000192596">
    <property type="component" value="Unassembled WGS sequence"/>
</dbReference>
<dbReference type="GO" id="GO:0016020">
    <property type="term" value="C:membrane"/>
    <property type="evidence" value="ECO:0007669"/>
    <property type="project" value="UniProtKB-SubCell"/>
</dbReference>
<dbReference type="PANTHER" id="PTHR45939:SF2">
    <property type="entry name" value="CARRIER PROTEIN, PUTATIVE (AFU_ORTHOLOGUE AFUA_2G13870)-RELATED"/>
    <property type="match status" value="1"/>
</dbReference>
<dbReference type="GO" id="GO:0015217">
    <property type="term" value="F:ADP transmembrane transporter activity"/>
    <property type="evidence" value="ECO:0007669"/>
    <property type="project" value="TreeGrafter"/>
</dbReference>
<name>A0A1V8SHF2_9PEZI</name>
<keyword evidence="8 9" id="KW-0472">Membrane</keyword>
<keyword evidence="6" id="KW-0496">Mitochondrion</keyword>
<dbReference type="InterPro" id="IPR018108">
    <property type="entry name" value="MCP_transmembrane"/>
</dbReference>
<evidence type="ECO:0000256" key="5">
    <source>
        <dbReference type="ARBA" id="ARBA00022737"/>
    </source>
</evidence>
<dbReference type="STRING" id="1507870.A0A1V8SHF2"/>
<keyword evidence="3 10" id="KW-0813">Transport</keyword>
<dbReference type="OrthoDB" id="18574at2759"/>
<keyword evidence="4 9" id="KW-0812">Transmembrane</keyword>
<keyword evidence="5" id="KW-0677">Repeat</keyword>
<evidence type="ECO:0000256" key="4">
    <source>
        <dbReference type="ARBA" id="ARBA00022692"/>
    </source>
</evidence>
<organism evidence="11 12">
    <name type="scientific">Cryoendolithus antarcticus</name>
    <dbReference type="NCBI Taxonomy" id="1507870"/>
    <lineage>
        <taxon>Eukaryota</taxon>
        <taxon>Fungi</taxon>
        <taxon>Dikarya</taxon>
        <taxon>Ascomycota</taxon>
        <taxon>Pezizomycotina</taxon>
        <taxon>Dothideomycetes</taxon>
        <taxon>Dothideomycetidae</taxon>
        <taxon>Cladosporiales</taxon>
        <taxon>Cladosporiaceae</taxon>
        <taxon>Cryoendolithus</taxon>
    </lineage>
</organism>
<keyword evidence="6" id="KW-0999">Mitochondrion inner membrane</keyword>
<evidence type="ECO:0000256" key="2">
    <source>
        <dbReference type="ARBA" id="ARBA00006375"/>
    </source>
</evidence>
<dbReference type="InterPro" id="IPR052217">
    <property type="entry name" value="Mito/Peroxisomal_Carrier"/>
</dbReference>
<evidence type="ECO:0000256" key="9">
    <source>
        <dbReference type="PROSITE-ProRule" id="PRU00282"/>
    </source>
</evidence>
<feature type="repeat" description="Solcar" evidence="9">
    <location>
        <begin position="254"/>
        <end position="371"/>
    </location>
</feature>
<dbReference type="AlphaFoldDB" id="A0A1V8SHF2"/>
<evidence type="ECO:0000256" key="6">
    <source>
        <dbReference type="ARBA" id="ARBA00022792"/>
    </source>
</evidence>
<dbReference type="SUPFAM" id="SSF103506">
    <property type="entry name" value="Mitochondrial carrier"/>
    <property type="match status" value="1"/>
</dbReference>
<accession>A0A1V8SHF2</accession>
<dbReference type="EMBL" id="NAJO01000045">
    <property type="protein sequence ID" value="OQN98523.1"/>
    <property type="molecule type" value="Genomic_DNA"/>
</dbReference>
<evidence type="ECO:0000313" key="12">
    <source>
        <dbReference type="Proteomes" id="UP000192596"/>
    </source>
</evidence>
<proteinExistence type="inferred from homology"/>
<comment type="caution">
    <text evidence="11">The sequence shown here is derived from an EMBL/GenBank/DDBJ whole genome shotgun (WGS) entry which is preliminary data.</text>
</comment>
<evidence type="ECO:0000256" key="8">
    <source>
        <dbReference type="ARBA" id="ARBA00023136"/>
    </source>
</evidence>
<dbReference type="InterPro" id="IPR023395">
    <property type="entry name" value="MCP_dom_sf"/>
</dbReference>
<evidence type="ECO:0000256" key="3">
    <source>
        <dbReference type="ARBA" id="ARBA00022448"/>
    </source>
</evidence>
<feature type="repeat" description="Solcar" evidence="9">
    <location>
        <begin position="150"/>
        <end position="244"/>
    </location>
</feature>
<evidence type="ECO:0008006" key="13">
    <source>
        <dbReference type="Google" id="ProtNLM"/>
    </source>
</evidence>
<dbReference type="PROSITE" id="PS50920">
    <property type="entry name" value="SOLCAR"/>
    <property type="match status" value="3"/>
</dbReference>
<keyword evidence="7" id="KW-1133">Transmembrane helix</keyword>
<reference evidence="12" key="1">
    <citation type="submission" date="2017-03" db="EMBL/GenBank/DDBJ databases">
        <title>Genomes of endolithic fungi from Antarctica.</title>
        <authorList>
            <person name="Coleine C."/>
            <person name="Masonjones S."/>
            <person name="Stajich J.E."/>
        </authorList>
    </citation>
    <scope>NUCLEOTIDE SEQUENCE [LARGE SCALE GENOMIC DNA]</scope>
    <source>
        <strain evidence="12">CCFEE 5527</strain>
    </source>
</reference>